<dbReference type="InterPro" id="IPR036188">
    <property type="entry name" value="FAD/NAD-bd_sf"/>
</dbReference>
<feature type="compositionally biased region" description="Basic and acidic residues" evidence="1">
    <location>
        <begin position="307"/>
        <end position="316"/>
    </location>
</feature>
<reference evidence="2 3" key="1">
    <citation type="submission" date="2023-11" db="EMBL/GenBank/DDBJ databases">
        <authorList>
            <person name="Xu M."/>
            <person name="Jiang T."/>
        </authorList>
    </citation>
    <scope>NUCLEOTIDE SEQUENCE [LARGE SCALE GENOMIC DNA]</scope>
    <source>
        <strain evidence="2 3">SD</strain>
    </source>
</reference>
<feature type="compositionally biased region" description="Low complexity" evidence="1">
    <location>
        <begin position="294"/>
        <end position="306"/>
    </location>
</feature>
<accession>A0ABU4VLT9</accession>
<evidence type="ECO:0000313" key="2">
    <source>
        <dbReference type="EMBL" id="MDX8152817.1"/>
    </source>
</evidence>
<gene>
    <name evidence="2" type="ORF">SK069_14545</name>
</gene>
<dbReference type="SUPFAM" id="SSF51905">
    <property type="entry name" value="FAD/NAD(P)-binding domain"/>
    <property type="match status" value="1"/>
</dbReference>
<dbReference type="InterPro" id="IPR029063">
    <property type="entry name" value="SAM-dependent_MTases_sf"/>
</dbReference>
<dbReference type="PANTHER" id="PTHR43861">
    <property type="entry name" value="TRANS-ACONITATE 2-METHYLTRANSFERASE-RELATED"/>
    <property type="match status" value="1"/>
</dbReference>
<dbReference type="Gene3D" id="3.40.50.150">
    <property type="entry name" value="Vaccinia Virus protein VP39"/>
    <property type="match status" value="1"/>
</dbReference>
<keyword evidence="3" id="KW-1185">Reference proteome</keyword>
<keyword evidence="2" id="KW-0489">Methyltransferase</keyword>
<organism evidence="2 3">
    <name type="scientific">Patulibacter brassicae</name>
    <dbReference type="NCBI Taxonomy" id="1705717"/>
    <lineage>
        <taxon>Bacteria</taxon>
        <taxon>Bacillati</taxon>
        <taxon>Actinomycetota</taxon>
        <taxon>Thermoleophilia</taxon>
        <taxon>Solirubrobacterales</taxon>
        <taxon>Patulibacteraceae</taxon>
        <taxon>Patulibacter</taxon>
    </lineage>
</organism>
<evidence type="ECO:0000256" key="1">
    <source>
        <dbReference type="SAM" id="MobiDB-lite"/>
    </source>
</evidence>
<evidence type="ECO:0000313" key="3">
    <source>
        <dbReference type="Proteomes" id="UP001277761"/>
    </source>
</evidence>
<name>A0ABU4VLT9_9ACTN</name>
<dbReference type="SUPFAM" id="SSF53335">
    <property type="entry name" value="S-adenosyl-L-methionine-dependent methyltransferases"/>
    <property type="match status" value="1"/>
</dbReference>
<feature type="region of interest" description="Disordered" evidence="1">
    <location>
        <begin position="268"/>
        <end position="330"/>
    </location>
</feature>
<dbReference type="GO" id="GO:0008168">
    <property type="term" value="F:methyltransferase activity"/>
    <property type="evidence" value="ECO:0007669"/>
    <property type="project" value="UniProtKB-KW"/>
</dbReference>
<protein>
    <submittedName>
        <fullName evidence="2">Class I SAM-dependent methyltransferase</fullName>
        <ecNumber evidence="2">2.1.1.-</ecNumber>
    </submittedName>
</protein>
<dbReference type="EMBL" id="JAXAVX010000008">
    <property type="protein sequence ID" value="MDX8152817.1"/>
    <property type="molecule type" value="Genomic_DNA"/>
</dbReference>
<dbReference type="Pfam" id="PF13489">
    <property type="entry name" value="Methyltransf_23"/>
    <property type="match status" value="1"/>
</dbReference>
<dbReference type="CDD" id="cd02440">
    <property type="entry name" value="AdoMet_MTases"/>
    <property type="match status" value="1"/>
</dbReference>
<keyword evidence="2" id="KW-0808">Transferase</keyword>
<dbReference type="Proteomes" id="UP001277761">
    <property type="component" value="Unassembled WGS sequence"/>
</dbReference>
<dbReference type="RefSeq" id="WP_319954973.1">
    <property type="nucleotide sequence ID" value="NZ_JAXAVX010000008.1"/>
</dbReference>
<dbReference type="Pfam" id="PF13450">
    <property type="entry name" value="NAD_binding_8"/>
    <property type="match status" value="1"/>
</dbReference>
<dbReference type="GO" id="GO:0032259">
    <property type="term" value="P:methylation"/>
    <property type="evidence" value="ECO:0007669"/>
    <property type="project" value="UniProtKB-KW"/>
</dbReference>
<proteinExistence type="predicted"/>
<dbReference type="EC" id="2.1.1.-" evidence="2"/>
<sequence>MSTVDYSAIYDPDTDFDLHYTRATGERIRSWLRPGESVLELGCATGAMTALLVGDGRQVVAVDQAERYLERVSARHLVGVEVRRGDLDRPLAGVGHFDHVVLTNVLHELDDPVGLLRRIAAAHLFPGGLLHLSLQNPRSIHRLVALEMGIIEDLHEVAEAGRRYATRRLYDADELAGLAEQAGLEVLHREGVMLKPLANRQMATLDPAVLEGFVAAARHLPDHGAMNLLVLRRRGGTPPALPALEHPAPPAARHVPADGDVAPGIRPRIPADVGPRATRPEAGTMIPGPRPIGTADRATPVVAVPPVERRPERPERPAPTTPRPPEGRRRDIVGGTLAALVAADAAASRGESVRLLLPRQGVGGGFAPIRRDGHVLELGVRLLELGFEGAPAEPPPLREYRPGLAGHRPWATTVERWARELLGDRIRTIAPPVMVLRDAGRITREPDLLFTVDLSALATSLPDAVRRRMLDEVRHARATTGEDAGLLAPRHAERLAGATLLEASLANHGPTFHERYVAPLCDKVLGGGAASIAATLRRKAWAPLFHPRTLEQALAGDPIGFHPQRPLETVDPDGCGGVVDALLERLDRRTTLQVMTVGEPVAIAPADRGRTAIRFEDGRSILTRRPLLACSAATLFRATGIAYDPPRVRTAIAWLDAPTRDVADVPELVHVLDPANPVLRVSRGGRSADPERALLTVELRHDTSAEGLVPRARDGLVAAGLVDPTTARSLRPLLAAARPTFPVPSAEVAAIDAAARAELDRLRLDVDLAAGAASAVADTLNDQVVQGLQAAARIAT</sequence>
<comment type="caution">
    <text evidence="2">The sequence shown here is derived from an EMBL/GenBank/DDBJ whole genome shotgun (WGS) entry which is preliminary data.</text>
</comment>